<protein>
    <submittedName>
        <fullName evidence="1">CRISPR-associated endonuclease Cas2</fullName>
    </submittedName>
</protein>
<reference evidence="1" key="1">
    <citation type="submission" date="2019-04" db="EMBL/GenBank/DDBJ databases">
        <title>Microbes associate with the intestines of laboratory mice.</title>
        <authorList>
            <person name="Navarre W."/>
            <person name="Wong E."/>
            <person name="Huang K."/>
            <person name="Tropini C."/>
            <person name="Ng K."/>
            <person name="Yu B."/>
        </authorList>
    </citation>
    <scope>NUCLEOTIDE SEQUENCE</scope>
    <source>
        <strain evidence="1">NM04_E33</strain>
    </source>
</reference>
<name>A0AC61RBK2_9BACT</name>
<evidence type="ECO:0000313" key="1">
    <source>
        <dbReference type="EMBL" id="TGY76668.1"/>
    </source>
</evidence>
<keyword evidence="2" id="KW-1185">Reference proteome</keyword>
<dbReference type="EMBL" id="SRYB01000037">
    <property type="protein sequence ID" value="TGY76668.1"/>
    <property type="molecule type" value="Genomic_DNA"/>
</dbReference>
<accession>A0AC61RBK2</accession>
<keyword evidence="1" id="KW-0378">Hydrolase</keyword>
<organism evidence="1 2">
    <name type="scientific">Lepagella muris</name>
    <dbReference type="NCBI Taxonomy" id="3032870"/>
    <lineage>
        <taxon>Bacteria</taxon>
        <taxon>Pseudomonadati</taxon>
        <taxon>Bacteroidota</taxon>
        <taxon>Bacteroidia</taxon>
        <taxon>Bacteroidales</taxon>
        <taxon>Muribaculaceae</taxon>
        <taxon>Lepagella</taxon>
    </lineage>
</organism>
<comment type="caution">
    <text evidence="1">The sequence shown here is derived from an EMBL/GenBank/DDBJ whole genome shotgun (WGS) entry which is preliminary data.</text>
</comment>
<gene>
    <name evidence="1" type="primary">cas2</name>
    <name evidence="1" type="ORF">E5331_17585</name>
</gene>
<sequence length="96" mass="11101">MHFLITYDVETTTTEGQRRLTKVAKCCKNYGQRVQNSVFECLLTEKDLITLRSALSSIINKETDSIRIYRLGNYYKTKIEQIGKETSFDIEGTLII</sequence>
<keyword evidence="1" id="KW-0255">Endonuclease</keyword>
<dbReference type="Proteomes" id="UP000306319">
    <property type="component" value="Unassembled WGS sequence"/>
</dbReference>
<keyword evidence="1" id="KW-0540">Nuclease</keyword>
<evidence type="ECO:0000313" key="2">
    <source>
        <dbReference type="Proteomes" id="UP000306319"/>
    </source>
</evidence>
<proteinExistence type="predicted"/>